<gene>
    <name evidence="2" type="ORF">UA08_06305</name>
</gene>
<dbReference type="Proteomes" id="UP000214365">
    <property type="component" value="Unassembled WGS sequence"/>
</dbReference>
<dbReference type="EMBL" id="LFMY01000009">
    <property type="protein sequence ID" value="OKL58690.1"/>
    <property type="molecule type" value="Genomic_DNA"/>
</dbReference>
<dbReference type="PANTHER" id="PTHR33365:SF6">
    <property type="entry name" value="OXIDASE USTYA"/>
    <property type="match status" value="1"/>
</dbReference>
<dbReference type="STRING" id="1441469.A0A225ADX8"/>
<dbReference type="GO" id="GO:0043386">
    <property type="term" value="P:mycotoxin biosynthetic process"/>
    <property type="evidence" value="ECO:0007669"/>
    <property type="project" value="InterPro"/>
</dbReference>
<dbReference type="PANTHER" id="PTHR33365">
    <property type="entry name" value="YALI0B05434P"/>
    <property type="match status" value="1"/>
</dbReference>
<dbReference type="InterPro" id="IPR021765">
    <property type="entry name" value="UstYa-like"/>
</dbReference>
<comment type="similarity">
    <text evidence="1">Belongs to the ustYa family.</text>
</comment>
<accession>A0A225ADX8</accession>
<comment type="caution">
    <text evidence="2">The sequence shown here is derived from an EMBL/GenBank/DDBJ whole genome shotgun (WGS) entry which is preliminary data.</text>
</comment>
<evidence type="ECO:0000256" key="1">
    <source>
        <dbReference type="ARBA" id="ARBA00035112"/>
    </source>
</evidence>
<evidence type="ECO:0000313" key="2">
    <source>
        <dbReference type="EMBL" id="OKL58690.1"/>
    </source>
</evidence>
<dbReference type="RefSeq" id="XP_020118811.1">
    <property type="nucleotide sequence ID" value="XM_020268614.1"/>
</dbReference>
<dbReference type="OrthoDB" id="4227068at2759"/>
<name>A0A225ADX8_TALAT</name>
<reference evidence="2 3" key="1">
    <citation type="submission" date="2015-06" db="EMBL/GenBank/DDBJ databases">
        <title>Talaromyces atroroseus IBT 11181 draft genome.</title>
        <authorList>
            <person name="Rasmussen K.B."/>
            <person name="Rasmussen S."/>
            <person name="Petersen B."/>
            <person name="Sicheritz-Ponten T."/>
            <person name="Mortensen U.H."/>
            <person name="Thrane U."/>
        </authorList>
    </citation>
    <scope>NUCLEOTIDE SEQUENCE [LARGE SCALE GENOMIC DNA]</scope>
    <source>
        <strain evidence="2 3">IBT 11181</strain>
    </source>
</reference>
<proteinExistence type="inferred from homology"/>
<evidence type="ECO:0000313" key="3">
    <source>
        <dbReference type="Proteomes" id="UP000214365"/>
    </source>
</evidence>
<dbReference type="Pfam" id="PF11807">
    <property type="entry name" value="UstYa"/>
    <property type="match status" value="1"/>
</dbReference>
<dbReference type="AlphaFoldDB" id="A0A225ADX8"/>
<organism evidence="2 3">
    <name type="scientific">Talaromyces atroroseus</name>
    <dbReference type="NCBI Taxonomy" id="1441469"/>
    <lineage>
        <taxon>Eukaryota</taxon>
        <taxon>Fungi</taxon>
        <taxon>Dikarya</taxon>
        <taxon>Ascomycota</taxon>
        <taxon>Pezizomycotina</taxon>
        <taxon>Eurotiomycetes</taxon>
        <taxon>Eurotiomycetidae</taxon>
        <taxon>Eurotiales</taxon>
        <taxon>Trichocomaceae</taxon>
        <taxon>Talaromyces</taxon>
        <taxon>Talaromyces sect. Trachyspermi</taxon>
    </lineage>
</organism>
<protein>
    <submittedName>
        <fullName evidence="2">Uncharacterized protein</fullName>
    </submittedName>
</protein>
<dbReference type="GeneID" id="31006061"/>
<sequence length="216" mass="24195">MPVGTCEDSAVVILVAQTDRDTAHPPTEYSIPPAIKTAYKPFWWNTQYSISNQTAQDEFWDAIHWSHGMITRDKKWAESQNWPDTMDLPSDHSKGVWLLEAYHEIHCLQILREVTKTGLGGQPSTIEKHVGHCLNTILQVIICHADSTPLRVTGMAVERNGQLRQCKDWEALRSYASEYSACYTPLVEGNTAADHFGNCDNGDGIVAMVSQPKPDK</sequence>
<keyword evidence="3" id="KW-1185">Reference proteome</keyword>